<protein>
    <recommendedName>
        <fullName evidence="1">DUF1330 domain-containing protein</fullName>
    </recommendedName>
</protein>
<gene>
    <name evidence="2" type="ORF">METZ01_LOCUS88785</name>
</gene>
<evidence type="ECO:0000259" key="1">
    <source>
        <dbReference type="Pfam" id="PF07045"/>
    </source>
</evidence>
<dbReference type="Gene3D" id="3.30.70.100">
    <property type="match status" value="1"/>
</dbReference>
<dbReference type="InterPro" id="IPR010753">
    <property type="entry name" value="DUF1330"/>
</dbReference>
<accession>A0A381V7E2</accession>
<sequence length="96" mass="10436">MPKGYLVGHFTLTDKARFMGEYGTKVVAILEECGGKILVRGGRVGYREGESADIEVVVEFPDSEAAQRCLQSEPYRAIKAGRTDNSTGRLVIVDGV</sequence>
<dbReference type="PANTHER" id="PTHR41521">
    <property type="match status" value="1"/>
</dbReference>
<feature type="domain" description="DUF1330" evidence="1">
    <location>
        <begin position="3"/>
        <end position="96"/>
    </location>
</feature>
<dbReference type="EMBL" id="UINC01007977">
    <property type="protein sequence ID" value="SVA35931.1"/>
    <property type="molecule type" value="Genomic_DNA"/>
</dbReference>
<dbReference type="SUPFAM" id="SSF54909">
    <property type="entry name" value="Dimeric alpha+beta barrel"/>
    <property type="match status" value="1"/>
</dbReference>
<organism evidence="2">
    <name type="scientific">marine metagenome</name>
    <dbReference type="NCBI Taxonomy" id="408172"/>
    <lineage>
        <taxon>unclassified sequences</taxon>
        <taxon>metagenomes</taxon>
        <taxon>ecological metagenomes</taxon>
    </lineage>
</organism>
<name>A0A381V7E2_9ZZZZ</name>
<dbReference type="Pfam" id="PF07045">
    <property type="entry name" value="DUF1330"/>
    <property type="match status" value="1"/>
</dbReference>
<reference evidence="2" key="1">
    <citation type="submission" date="2018-05" db="EMBL/GenBank/DDBJ databases">
        <authorList>
            <person name="Lanie J.A."/>
            <person name="Ng W.-L."/>
            <person name="Kazmierczak K.M."/>
            <person name="Andrzejewski T.M."/>
            <person name="Davidsen T.M."/>
            <person name="Wayne K.J."/>
            <person name="Tettelin H."/>
            <person name="Glass J.I."/>
            <person name="Rusch D."/>
            <person name="Podicherti R."/>
            <person name="Tsui H.-C.T."/>
            <person name="Winkler M.E."/>
        </authorList>
    </citation>
    <scope>NUCLEOTIDE SEQUENCE</scope>
</reference>
<proteinExistence type="predicted"/>
<dbReference type="PANTHER" id="PTHR41521:SF4">
    <property type="entry name" value="BLR0684 PROTEIN"/>
    <property type="match status" value="1"/>
</dbReference>
<evidence type="ECO:0000313" key="2">
    <source>
        <dbReference type="EMBL" id="SVA35931.1"/>
    </source>
</evidence>
<dbReference type="AlphaFoldDB" id="A0A381V7E2"/>
<dbReference type="InterPro" id="IPR011008">
    <property type="entry name" value="Dimeric_a/b-barrel"/>
</dbReference>